<accession>A0ABD1N3P1</accession>
<evidence type="ECO:0000256" key="4">
    <source>
        <dbReference type="ARBA" id="ARBA00023136"/>
    </source>
</evidence>
<evidence type="ECO:0000256" key="6">
    <source>
        <dbReference type="ARBA" id="ARBA00023180"/>
    </source>
</evidence>
<feature type="domain" description="Phytocyanin" evidence="10">
    <location>
        <begin position="26"/>
        <end position="128"/>
    </location>
</feature>
<dbReference type="PROSITE" id="PS51485">
    <property type="entry name" value="PHYTOCYANIN"/>
    <property type="match status" value="1"/>
</dbReference>
<proteinExistence type="inferred from homology"/>
<comment type="similarity">
    <text evidence="7">Belongs to the early nodulin-like (ENODL) family.</text>
</comment>
<evidence type="ECO:0000256" key="8">
    <source>
        <dbReference type="ARBA" id="ARBA00037626"/>
    </source>
</evidence>
<dbReference type="Proteomes" id="UP001603857">
    <property type="component" value="Unassembled WGS sequence"/>
</dbReference>
<keyword evidence="4" id="KW-0472">Membrane</keyword>
<evidence type="ECO:0000256" key="2">
    <source>
        <dbReference type="ARBA" id="ARBA00022458"/>
    </source>
</evidence>
<evidence type="ECO:0000259" key="10">
    <source>
        <dbReference type="PROSITE" id="PS51485"/>
    </source>
</evidence>
<dbReference type="EMBL" id="JBGMDY010000002">
    <property type="protein sequence ID" value="KAL2342697.1"/>
    <property type="molecule type" value="Genomic_DNA"/>
</dbReference>
<keyword evidence="3 9" id="KW-0732">Signal</keyword>
<keyword evidence="6" id="KW-0325">Glycoprotein</keyword>
<protein>
    <recommendedName>
        <fullName evidence="10">Phytocyanin domain-containing protein</fullName>
    </recommendedName>
</protein>
<dbReference type="InterPro" id="IPR039391">
    <property type="entry name" value="Phytocyanin-like"/>
</dbReference>
<name>A0ABD1N3P1_9FABA</name>
<comment type="caution">
    <text evidence="11">The sequence shown here is derived from an EMBL/GenBank/DDBJ whole genome shotgun (WGS) entry which is preliminary data.</text>
</comment>
<reference evidence="11 12" key="1">
    <citation type="submission" date="2024-08" db="EMBL/GenBank/DDBJ databases">
        <title>Insights into the chromosomal genome structure of Flemingia macrophylla.</title>
        <authorList>
            <person name="Ding Y."/>
            <person name="Zhao Y."/>
            <person name="Bi W."/>
            <person name="Wu M."/>
            <person name="Zhao G."/>
            <person name="Gong Y."/>
            <person name="Li W."/>
            <person name="Zhang P."/>
        </authorList>
    </citation>
    <scope>NUCLEOTIDE SEQUENCE [LARGE SCALE GENOMIC DNA]</scope>
    <source>
        <strain evidence="11">DYQJB</strain>
        <tissue evidence="11">Leaf</tissue>
    </source>
</reference>
<keyword evidence="2" id="KW-0536">Nodulation</keyword>
<evidence type="ECO:0000313" key="11">
    <source>
        <dbReference type="EMBL" id="KAL2342697.1"/>
    </source>
</evidence>
<dbReference type="Gene3D" id="2.60.40.420">
    <property type="entry name" value="Cupredoxins - blue copper proteins"/>
    <property type="match status" value="1"/>
</dbReference>
<dbReference type="AlphaFoldDB" id="A0ABD1N3P1"/>
<dbReference type="GO" id="GO:0009877">
    <property type="term" value="P:nodulation"/>
    <property type="evidence" value="ECO:0007669"/>
    <property type="project" value="UniProtKB-KW"/>
</dbReference>
<keyword evidence="12" id="KW-1185">Reference proteome</keyword>
<keyword evidence="5" id="KW-1015">Disulfide bond</keyword>
<comment type="subcellular location">
    <subcellularLocation>
        <location evidence="1">Endomembrane system</location>
    </subcellularLocation>
</comment>
<dbReference type="Pfam" id="PF02298">
    <property type="entry name" value="Cu_bind_like"/>
    <property type="match status" value="1"/>
</dbReference>
<feature type="signal peptide" evidence="9">
    <location>
        <begin position="1"/>
        <end position="25"/>
    </location>
</feature>
<comment type="function">
    <text evidence="8">May act as a carbohydrate transporter.</text>
</comment>
<feature type="chain" id="PRO_5044779984" description="Phytocyanin domain-containing protein" evidence="9">
    <location>
        <begin position="26"/>
        <end position="135"/>
    </location>
</feature>
<dbReference type="PROSITE" id="PS51257">
    <property type="entry name" value="PROKAR_LIPOPROTEIN"/>
    <property type="match status" value="1"/>
</dbReference>
<gene>
    <name evidence="11" type="ORF">Fmac_003982</name>
</gene>
<dbReference type="InterPro" id="IPR008972">
    <property type="entry name" value="Cupredoxin"/>
</dbReference>
<dbReference type="FunFam" id="2.60.40.420:FF:000034">
    <property type="entry name" value="Cupredoxin superfamily protein"/>
    <property type="match status" value="1"/>
</dbReference>
<sequence length="135" mass="15203">MAVKMHLSFFIFATIGCMLLVSVSSTTHIVGDKMGWNVPISPKFYEEWAQKRTFVVGDILLFQYHTGLNTVILVGKDDYDNCTTRNIIHIYFRGNSSIPLKKPGDYFFFSSVGKHCEAGQKLHVTVPSHPTQSSN</sequence>
<evidence type="ECO:0000256" key="1">
    <source>
        <dbReference type="ARBA" id="ARBA00004308"/>
    </source>
</evidence>
<evidence type="ECO:0000256" key="5">
    <source>
        <dbReference type="ARBA" id="ARBA00023157"/>
    </source>
</evidence>
<dbReference type="GO" id="GO:0012505">
    <property type="term" value="C:endomembrane system"/>
    <property type="evidence" value="ECO:0007669"/>
    <property type="project" value="UniProtKB-SubCell"/>
</dbReference>
<evidence type="ECO:0000256" key="7">
    <source>
        <dbReference type="ARBA" id="ARBA00035011"/>
    </source>
</evidence>
<evidence type="ECO:0000256" key="9">
    <source>
        <dbReference type="SAM" id="SignalP"/>
    </source>
</evidence>
<evidence type="ECO:0000313" key="12">
    <source>
        <dbReference type="Proteomes" id="UP001603857"/>
    </source>
</evidence>
<organism evidence="11 12">
    <name type="scientific">Flemingia macrophylla</name>
    <dbReference type="NCBI Taxonomy" id="520843"/>
    <lineage>
        <taxon>Eukaryota</taxon>
        <taxon>Viridiplantae</taxon>
        <taxon>Streptophyta</taxon>
        <taxon>Embryophyta</taxon>
        <taxon>Tracheophyta</taxon>
        <taxon>Spermatophyta</taxon>
        <taxon>Magnoliopsida</taxon>
        <taxon>eudicotyledons</taxon>
        <taxon>Gunneridae</taxon>
        <taxon>Pentapetalae</taxon>
        <taxon>rosids</taxon>
        <taxon>fabids</taxon>
        <taxon>Fabales</taxon>
        <taxon>Fabaceae</taxon>
        <taxon>Papilionoideae</taxon>
        <taxon>50 kb inversion clade</taxon>
        <taxon>NPAAA clade</taxon>
        <taxon>indigoferoid/millettioid clade</taxon>
        <taxon>Phaseoleae</taxon>
        <taxon>Flemingia</taxon>
    </lineage>
</organism>
<dbReference type="InterPro" id="IPR003245">
    <property type="entry name" value="Phytocyanin_dom"/>
</dbReference>
<dbReference type="PANTHER" id="PTHR33021">
    <property type="entry name" value="BLUE COPPER PROTEIN"/>
    <property type="match status" value="1"/>
</dbReference>
<dbReference type="SUPFAM" id="SSF49503">
    <property type="entry name" value="Cupredoxins"/>
    <property type="match status" value="1"/>
</dbReference>
<dbReference type="PANTHER" id="PTHR33021:SF264">
    <property type="entry name" value="OS05G0570900 PROTEIN"/>
    <property type="match status" value="1"/>
</dbReference>
<evidence type="ECO:0000256" key="3">
    <source>
        <dbReference type="ARBA" id="ARBA00022729"/>
    </source>
</evidence>